<evidence type="ECO:0000256" key="1">
    <source>
        <dbReference type="SAM" id="MobiDB-lite"/>
    </source>
</evidence>
<dbReference type="AlphaFoldDB" id="A0A8T0WVD1"/>
<feature type="compositionally biased region" description="Basic and acidic residues" evidence="1">
    <location>
        <begin position="40"/>
        <end position="58"/>
    </location>
</feature>
<comment type="caution">
    <text evidence="2">The sequence shown here is derived from an EMBL/GenBank/DDBJ whole genome shotgun (WGS) entry which is preliminary data.</text>
</comment>
<dbReference type="Proteomes" id="UP000823388">
    <property type="component" value="Chromosome 2K"/>
</dbReference>
<dbReference type="EMBL" id="CM029039">
    <property type="protein sequence ID" value="KAG2647129.1"/>
    <property type="molecule type" value="Genomic_DNA"/>
</dbReference>
<reference evidence="2" key="1">
    <citation type="submission" date="2020-05" db="EMBL/GenBank/DDBJ databases">
        <title>WGS assembly of Panicum virgatum.</title>
        <authorList>
            <person name="Lovell J.T."/>
            <person name="Jenkins J."/>
            <person name="Shu S."/>
            <person name="Juenger T.E."/>
            <person name="Schmutz J."/>
        </authorList>
    </citation>
    <scope>NUCLEOTIDE SEQUENCE</scope>
    <source>
        <strain evidence="2">AP13</strain>
    </source>
</reference>
<organism evidence="2 3">
    <name type="scientific">Panicum virgatum</name>
    <name type="common">Blackwell switchgrass</name>
    <dbReference type="NCBI Taxonomy" id="38727"/>
    <lineage>
        <taxon>Eukaryota</taxon>
        <taxon>Viridiplantae</taxon>
        <taxon>Streptophyta</taxon>
        <taxon>Embryophyta</taxon>
        <taxon>Tracheophyta</taxon>
        <taxon>Spermatophyta</taxon>
        <taxon>Magnoliopsida</taxon>
        <taxon>Liliopsida</taxon>
        <taxon>Poales</taxon>
        <taxon>Poaceae</taxon>
        <taxon>PACMAD clade</taxon>
        <taxon>Panicoideae</taxon>
        <taxon>Panicodae</taxon>
        <taxon>Paniceae</taxon>
        <taxon>Panicinae</taxon>
        <taxon>Panicum</taxon>
        <taxon>Panicum sect. Hiantes</taxon>
    </lineage>
</organism>
<protein>
    <submittedName>
        <fullName evidence="2">Uncharacterized protein</fullName>
    </submittedName>
</protein>
<evidence type="ECO:0000313" key="2">
    <source>
        <dbReference type="EMBL" id="KAG2647129.1"/>
    </source>
</evidence>
<evidence type="ECO:0000313" key="3">
    <source>
        <dbReference type="Proteomes" id="UP000823388"/>
    </source>
</evidence>
<name>A0A8T0WVD1_PANVG</name>
<feature type="region of interest" description="Disordered" evidence="1">
    <location>
        <begin position="32"/>
        <end position="60"/>
    </location>
</feature>
<gene>
    <name evidence="2" type="ORF">PVAP13_2KG562266</name>
</gene>
<keyword evidence="3" id="KW-1185">Reference proteome</keyword>
<accession>A0A8T0WVD1</accession>
<sequence length="117" mass="13681">MEEDALNFEAPRKTELASFIYLDGELWWTGEPESLQSEVPPRRTEVEKEGHSEEHETPELEVIGPNDQSHWMTVRQFRCSWNELWSGHYGSFEDTSEFTIRPGLLLFSIKKSCLYLS</sequence>
<proteinExistence type="predicted"/>